<dbReference type="PANTHER" id="PTHR12277">
    <property type="entry name" value="ALPHA/BETA HYDROLASE DOMAIN-CONTAINING PROTEIN"/>
    <property type="match status" value="1"/>
</dbReference>
<keyword evidence="3" id="KW-0378">Hydrolase</keyword>
<evidence type="ECO:0000256" key="1">
    <source>
        <dbReference type="SAM" id="SignalP"/>
    </source>
</evidence>
<evidence type="ECO:0000259" key="2">
    <source>
        <dbReference type="Pfam" id="PF12146"/>
    </source>
</evidence>
<sequence length="275" mass="28209">MAVAAVVTIAVAVGLTFAARAMQHTLAYHPSRTPLAAAASVLPGADDVTLTTHDGLALRAWFVPPSPGSPARDQAVLFAHGNGGALSGRARLGAELADRGFAVLMLGYRGYSGNPGTPSEDGLVLDALAGQNELAARGFPPERTIYLGESIGTGVVSGLAAQVPPAGLVLRSPFTSFEDVARSLVPLPRPLVRFIIDRNIYPVAEQVAASDVPVTVIHGSADEVVPPGQSDAVAAAARNLFEHLVVEGARHNDALWLGPTVADAVERLGDAVAAG</sequence>
<dbReference type="EMBL" id="CP035495">
    <property type="protein sequence ID" value="QAY62352.1"/>
    <property type="molecule type" value="Genomic_DNA"/>
</dbReference>
<accession>A0A4P6EIM1</accession>
<dbReference type="Gene3D" id="3.40.50.1820">
    <property type="entry name" value="alpha/beta hydrolase"/>
    <property type="match status" value="1"/>
</dbReference>
<dbReference type="Pfam" id="PF12146">
    <property type="entry name" value="Hydrolase_4"/>
    <property type="match status" value="1"/>
</dbReference>
<evidence type="ECO:0000313" key="3">
    <source>
        <dbReference type="EMBL" id="QAY62352.1"/>
    </source>
</evidence>
<dbReference type="KEGG" id="xyl:ET495_02705"/>
<keyword evidence="4" id="KW-1185">Reference proteome</keyword>
<proteinExistence type="predicted"/>
<name>A0A4P6EIM1_9MICO</name>
<dbReference type="Proteomes" id="UP000291758">
    <property type="component" value="Chromosome"/>
</dbReference>
<dbReference type="PANTHER" id="PTHR12277:SF79">
    <property type="entry name" value="XAA-PRO DIPEPTIDYL-PEPTIDASE-RELATED"/>
    <property type="match status" value="1"/>
</dbReference>
<dbReference type="OrthoDB" id="9777090at2"/>
<dbReference type="SUPFAM" id="SSF53474">
    <property type="entry name" value="alpha/beta-Hydrolases"/>
    <property type="match status" value="1"/>
</dbReference>
<dbReference type="RefSeq" id="WP_129202408.1">
    <property type="nucleotide sequence ID" value="NZ_CP035495.1"/>
</dbReference>
<dbReference type="InterPro" id="IPR022742">
    <property type="entry name" value="Hydrolase_4"/>
</dbReference>
<gene>
    <name evidence="3" type="ORF">ET495_02705</name>
</gene>
<dbReference type="InterPro" id="IPR029058">
    <property type="entry name" value="AB_hydrolase_fold"/>
</dbReference>
<feature type="signal peptide" evidence="1">
    <location>
        <begin position="1"/>
        <end position="18"/>
    </location>
</feature>
<reference evidence="3 4" key="1">
    <citation type="submission" date="2019-01" db="EMBL/GenBank/DDBJ databases">
        <title>Genome sequencing of strain 2JSPR-7.</title>
        <authorList>
            <person name="Heo J."/>
            <person name="Kim S.-J."/>
            <person name="Kim J.-S."/>
            <person name="Hong S.-B."/>
            <person name="Kwon S.-W."/>
        </authorList>
    </citation>
    <scope>NUCLEOTIDE SEQUENCE [LARGE SCALE GENOMIC DNA]</scope>
    <source>
        <strain evidence="3 4">2JSPR-7</strain>
    </source>
</reference>
<feature type="chain" id="PRO_5038576079" evidence="1">
    <location>
        <begin position="19"/>
        <end position="275"/>
    </location>
</feature>
<organism evidence="3 4">
    <name type="scientific">Xylanimonas allomyrinae</name>
    <dbReference type="NCBI Taxonomy" id="2509459"/>
    <lineage>
        <taxon>Bacteria</taxon>
        <taxon>Bacillati</taxon>
        <taxon>Actinomycetota</taxon>
        <taxon>Actinomycetes</taxon>
        <taxon>Micrococcales</taxon>
        <taxon>Promicromonosporaceae</taxon>
        <taxon>Xylanimonas</taxon>
    </lineage>
</organism>
<feature type="domain" description="Serine aminopeptidase S33" evidence="2">
    <location>
        <begin position="73"/>
        <end position="179"/>
    </location>
</feature>
<keyword evidence="1" id="KW-0732">Signal</keyword>
<dbReference type="GO" id="GO:0016787">
    <property type="term" value="F:hydrolase activity"/>
    <property type="evidence" value="ECO:0007669"/>
    <property type="project" value="UniProtKB-KW"/>
</dbReference>
<evidence type="ECO:0000313" key="4">
    <source>
        <dbReference type="Proteomes" id="UP000291758"/>
    </source>
</evidence>
<dbReference type="AlphaFoldDB" id="A0A4P6EIM1"/>
<protein>
    <submittedName>
        <fullName evidence="3">Alpha/beta hydrolase</fullName>
    </submittedName>
</protein>